<dbReference type="SUPFAM" id="SSF56935">
    <property type="entry name" value="Porins"/>
    <property type="match status" value="1"/>
</dbReference>
<dbReference type="RefSeq" id="WP_136414132.1">
    <property type="nucleotide sequence ID" value="NZ_CP039396.1"/>
</dbReference>
<dbReference type="Proteomes" id="UP000297149">
    <property type="component" value="Chromosome"/>
</dbReference>
<dbReference type="SUPFAM" id="SSF49464">
    <property type="entry name" value="Carboxypeptidase regulatory domain-like"/>
    <property type="match status" value="1"/>
</dbReference>
<gene>
    <name evidence="12" type="ORF">E7747_03460</name>
</gene>
<dbReference type="GO" id="GO:0009279">
    <property type="term" value="C:cell outer membrane"/>
    <property type="evidence" value="ECO:0007669"/>
    <property type="project" value="UniProtKB-SubCell"/>
</dbReference>
<keyword evidence="5 9" id="KW-0798">TonB box</keyword>
<evidence type="ECO:0000256" key="8">
    <source>
        <dbReference type="PROSITE-ProRule" id="PRU01360"/>
    </source>
</evidence>
<evidence type="ECO:0000256" key="3">
    <source>
        <dbReference type="ARBA" id="ARBA00022452"/>
    </source>
</evidence>
<keyword evidence="6 8" id="KW-0472">Membrane</keyword>
<dbReference type="EMBL" id="CP039396">
    <property type="protein sequence ID" value="QCD41449.1"/>
    <property type="molecule type" value="Genomic_DNA"/>
</dbReference>
<keyword evidence="4 8" id="KW-0812">Transmembrane</keyword>
<evidence type="ECO:0000259" key="11">
    <source>
        <dbReference type="Pfam" id="PF07715"/>
    </source>
</evidence>
<evidence type="ECO:0000313" key="13">
    <source>
        <dbReference type="Proteomes" id="UP000297149"/>
    </source>
</evidence>
<dbReference type="Gene3D" id="2.60.40.1120">
    <property type="entry name" value="Carboxypeptidase-like, regulatory domain"/>
    <property type="match status" value="1"/>
</dbReference>
<feature type="domain" description="TonB-dependent receptor-like beta-barrel" evidence="10">
    <location>
        <begin position="434"/>
        <end position="863"/>
    </location>
</feature>
<dbReference type="Pfam" id="PF00593">
    <property type="entry name" value="TonB_dep_Rec_b-barrel"/>
    <property type="match status" value="1"/>
</dbReference>
<keyword evidence="7 8" id="KW-0998">Cell outer membrane</keyword>
<dbReference type="NCBIfam" id="TIGR04056">
    <property type="entry name" value="OMP_RagA_SusC"/>
    <property type="match status" value="1"/>
</dbReference>
<keyword evidence="13" id="KW-1185">Reference proteome</keyword>
<dbReference type="InterPro" id="IPR023996">
    <property type="entry name" value="TonB-dep_OMP_SusC/RagA"/>
</dbReference>
<proteinExistence type="inferred from homology"/>
<feature type="domain" description="TonB-dependent receptor plug" evidence="11">
    <location>
        <begin position="149"/>
        <end position="255"/>
    </location>
</feature>
<dbReference type="InterPro" id="IPR037066">
    <property type="entry name" value="Plug_dom_sf"/>
</dbReference>
<dbReference type="InterPro" id="IPR023997">
    <property type="entry name" value="TonB-dep_OMP_SusC/RagA_CS"/>
</dbReference>
<dbReference type="Gene3D" id="2.40.170.20">
    <property type="entry name" value="TonB-dependent receptor, beta-barrel domain"/>
    <property type="match status" value="1"/>
</dbReference>
<comment type="subcellular location">
    <subcellularLocation>
        <location evidence="1 8">Cell outer membrane</location>
        <topology evidence="1 8">Multi-pass membrane protein</topology>
    </subcellularLocation>
</comment>
<evidence type="ECO:0000313" key="12">
    <source>
        <dbReference type="EMBL" id="QCD41449.1"/>
    </source>
</evidence>
<dbReference type="InterPro" id="IPR036942">
    <property type="entry name" value="Beta-barrel_TonB_sf"/>
</dbReference>
<dbReference type="NCBIfam" id="TIGR04057">
    <property type="entry name" value="SusC_RagA_signa"/>
    <property type="match status" value="1"/>
</dbReference>
<evidence type="ECO:0000256" key="4">
    <source>
        <dbReference type="ARBA" id="ARBA00022692"/>
    </source>
</evidence>
<dbReference type="InterPro" id="IPR039426">
    <property type="entry name" value="TonB-dep_rcpt-like"/>
</dbReference>
<evidence type="ECO:0000256" key="1">
    <source>
        <dbReference type="ARBA" id="ARBA00004571"/>
    </source>
</evidence>
<dbReference type="Pfam" id="PF13715">
    <property type="entry name" value="CarbopepD_reg_2"/>
    <property type="match status" value="1"/>
</dbReference>
<keyword evidence="2 8" id="KW-0813">Transport</keyword>
<dbReference type="FunFam" id="2.60.40.1120:FF:000003">
    <property type="entry name" value="Outer membrane protein Omp121"/>
    <property type="match status" value="1"/>
</dbReference>
<evidence type="ECO:0000256" key="2">
    <source>
        <dbReference type="ARBA" id="ARBA00022448"/>
    </source>
</evidence>
<dbReference type="InterPro" id="IPR000531">
    <property type="entry name" value="Beta-barrel_TonB"/>
</dbReference>
<dbReference type="Gene3D" id="2.170.130.10">
    <property type="entry name" value="TonB-dependent receptor, plug domain"/>
    <property type="match status" value="1"/>
</dbReference>
<dbReference type="KEGG" id="ddb:E7747_03460"/>
<protein>
    <submittedName>
        <fullName evidence="12">TonB-dependent receptor</fullName>
    </submittedName>
</protein>
<dbReference type="AlphaFoldDB" id="A0A4P7W0R5"/>
<keyword evidence="3 8" id="KW-1134">Transmembrane beta strand</keyword>
<dbReference type="PROSITE" id="PS52016">
    <property type="entry name" value="TONB_DEPENDENT_REC_3"/>
    <property type="match status" value="1"/>
</dbReference>
<evidence type="ECO:0000256" key="5">
    <source>
        <dbReference type="ARBA" id="ARBA00023077"/>
    </source>
</evidence>
<dbReference type="InterPro" id="IPR008969">
    <property type="entry name" value="CarboxyPept-like_regulatory"/>
</dbReference>
<keyword evidence="12" id="KW-0675">Receptor</keyword>
<name>A0A4P7W0R5_9BACT</name>
<sequence>MKQRPKSLSSVLGSNNVDRKLACGVLAFALMGGTGMTAHAADSNRGGYLAAPQANSNKHTVSGVVVDESGEPMIGVSVIQEGTTTGIATDFDGRYTLTVPAGAVLNFSYIGYKSQSVKVGNQTTIDITMQPDTEVLDDVVVIGYGTVKKNDLTGSVSSVDTKALNAKGAPTALSALQGASPGVNIVQNTGRANGNFDIQIRGKSSINSGTTPLFVVDGVMCDNIDFLNPQDIERMDILKDASSTAIYGSRATAGVVMVTTRGGLNVNRNVKTSITYDGYYGINHATRMPDFMDGEEYYNYRLAKFMNNVTPFGPQTTYGPKTQVELGQALLQTVKNDYESPFRLKEMIANGETVDWPSLVTRDGSQQNHYLAIGGSSDSANYHFGIGYNGQEGLYRGDDSKTYTFKGSVDARINKVIEAGFTFNLARIDTSYADDGAISNAYRVNTFMQPYDSEGHLNRYPGAKGALGTDDHQFTDFVNPLYSMKNQTHEKRLYRALGNVYLQLNLMKGLNVKTTFSPSYSSSREGTFTGYIDPETGMTYAGGEPSSSEAKVINKNGFAYVWDNTINFNRTFNKVHNVNFMGLFSMEKSTSETYTYVANGVNENTDWWNMGSGTVNSSSGSGYTEYSMMSYALRANYNYDGKYFATATIRWDGSSKFADGHRWGSFPSGALAWRISQEEFLRDVSWIDNIKLRASYGKTGNNDGIGNFDFMVGVNGPYYYPFGPDYYQGFYPSGIVDKNLKWETSTEWDFGIDFGFLNSRINGTIDFYNKNSEHLLYPVELPLESGGGTMNTNIGKVRNRGFELSLNTVNITNRTFEWTTTLNFSLNRNRVNEINGTGNFASSSDVSKWLWIGFPYDNVYTWDWTGIVSDLNMVVPDHEIARAKGFTPGQTVRSCDYYYTCYGLTEGQPIIRDKDGNGIIDENDKVIFDSQPDFTASLSSNMTYNLPKKGGMIDFSFNLYASVGGKVASPFLGGDYYDYHDRGRGKMMFDYYIPAGTLIDCDGMRADGTYINPVYQTETHYGKWPTPNCGESDGIGTTLTYFQAARQVTDASFLKVKNITVGYTFAPQLLKHIGCNQARLYFTVTNPFVFTKYEGYDPEWAKAALKNQGPSVVSYQIGASIKF</sequence>
<organism evidence="12 13">
    <name type="scientific">Duncaniella dubosii</name>
    <dbReference type="NCBI Taxonomy" id="2518971"/>
    <lineage>
        <taxon>Bacteria</taxon>
        <taxon>Pseudomonadati</taxon>
        <taxon>Bacteroidota</taxon>
        <taxon>Bacteroidia</taxon>
        <taxon>Bacteroidales</taxon>
        <taxon>Muribaculaceae</taxon>
        <taxon>Duncaniella</taxon>
    </lineage>
</organism>
<reference evidence="13" key="1">
    <citation type="submission" date="2019-02" db="EMBL/GenBank/DDBJ databases">
        <title>Isolation and identification of novel species under the genus Muribaculum.</title>
        <authorList>
            <person name="Miyake S."/>
            <person name="Ding Y."/>
            <person name="Low A."/>
            <person name="Soh M."/>
            <person name="Seedorf H."/>
        </authorList>
    </citation>
    <scope>NUCLEOTIDE SEQUENCE [LARGE SCALE GENOMIC DNA]</scope>
    <source>
        <strain evidence="13">H5</strain>
    </source>
</reference>
<accession>A0A4P7W0R5</accession>
<evidence type="ECO:0000256" key="6">
    <source>
        <dbReference type="ARBA" id="ARBA00023136"/>
    </source>
</evidence>
<evidence type="ECO:0000256" key="7">
    <source>
        <dbReference type="ARBA" id="ARBA00023237"/>
    </source>
</evidence>
<evidence type="ECO:0000259" key="10">
    <source>
        <dbReference type="Pfam" id="PF00593"/>
    </source>
</evidence>
<comment type="similarity">
    <text evidence="8 9">Belongs to the TonB-dependent receptor family.</text>
</comment>
<dbReference type="Pfam" id="PF07715">
    <property type="entry name" value="Plug"/>
    <property type="match status" value="1"/>
</dbReference>
<evidence type="ECO:0000256" key="9">
    <source>
        <dbReference type="RuleBase" id="RU003357"/>
    </source>
</evidence>
<dbReference type="InterPro" id="IPR012910">
    <property type="entry name" value="Plug_dom"/>
</dbReference>